<evidence type="ECO:0000313" key="4">
    <source>
        <dbReference type="EMBL" id="MBF9223212.1"/>
    </source>
</evidence>
<evidence type="ECO:0000256" key="2">
    <source>
        <dbReference type="ARBA" id="ARBA00022737"/>
    </source>
</evidence>
<reference evidence="4 5" key="1">
    <citation type="submission" date="2020-11" db="EMBL/GenBank/DDBJ databases">
        <authorList>
            <person name="Kim M.K."/>
        </authorList>
    </citation>
    <scope>NUCLEOTIDE SEQUENCE [LARGE SCALE GENOMIC DNA]</scope>
    <source>
        <strain evidence="4 5">BT662</strain>
    </source>
</reference>
<dbReference type="InterPro" id="IPR028994">
    <property type="entry name" value="Integrin_alpha_N"/>
</dbReference>
<dbReference type="PANTHER" id="PTHR23220">
    <property type="entry name" value="INTEGRIN ALPHA"/>
    <property type="match status" value="1"/>
</dbReference>
<dbReference type="EMBL" id="JADQDM010000013">
    <property type="protein sequence ID" value="MBF9223212.1"/>
    <property type="molecule type" value="Genomic_DNA"/>
</dbReference>
<dbReference type="InterPro" id="IPR013517">
    <property type="entry name" value="FG-GAP"/>
</dbReference>
<dbReference type="Proteomes" id="UP000618931">
    <property type="component" value="Unassembled WGS sequence"/>
</dbReference>
<evidence type="ECO:0000256" key="3">
    <source>
        <dbReference type="ARBA" id="ARBA00023180"/>
    </source>
</evidence>
<keyword evidence="1" id="KW-0732">Signal</keyword>
<gene>
    <name evidence="4" type="ORF">I2H31_19060</name>
</gene>
<proteinExistence type="predicted"/>
<dbReference type="InterPro" id="IPR013519">
    <property type="entry name" value="Int_alpha_beta-p"/>
</dbReference>
<dbReference type="Gene3D" id="2.60.40.10">
    <property type="entry name" value="Immunoglobulins"/>
    <property type="match status" value="1"/>
</dbReference>
<sequence>MLTHRAAPVPADTSRGALPGILADVRRRSFFFAPTKAAGLAADNYRQCLGARLSAGSYTVAARTTDGTAPAWQVRFALRGIGRSGALALRPAADTVARPAVADGHATYQQPGFAVDYDNTEAGVRQTFRLAARPAGQGPVQVQLAVATALHPRLAGDSAVVFSPGRSNAPVLRYASLRAWDAAGHVLPATIRLAADSQALALVVDDANATYPVTIDPLASTAGTTVTGQNVGDAYATSVAMVGDLNADGYGDLAVGAPGYSGGTGAVYVYQGSSTGLQTTSIFTINGDPGTNFGTSVAGAGDFNGDGYGDLLIGAPGFVTSGTAYGAAFLFAGSANFFTNSNLTRVGTTGFPNSRGGTTVAGVGDYDGDGFDDFAYGGPDYDAAGFTDTGSIIVVFGNAGLGMGSITYMNGAAAGYKLGASLSGLGDTNGDGYADLVAGAPGVRSALVVRGSTARTITGANAFYLTPTTGTSAGTSVAGPGDVNGDGYADVLLGAPGDGPTGTVYLFLGSTTLAGTSNETAAFTTDQPGGRFGAAVSGAGDINGDGYADFAAGAPGVGANKGRVYITLGTATISNVTNMPQVIEGETAGDQFGSSLAGGDANGDGYGDVLVGAPAYSSGRGRTYAYYGSPAALVAAPTATLAEPGAAPGNYFGVSTASAGDVNADGYADVLVGAYLADNGKGRAYLYLGSSTGLAATPTALAGPSLGNNSYFGYSLAGAGDVNGDGYADVLVGAFRANGGAGRAYLYLGSSTGLATTPTTFTEPTSAPNNGFGNSLAGAGDVNGDGYSDVLIGAYFGGSGQGRAYFYLGSSTGPATPVAISEPTPASGNNFGGSLAGAGDVNGDGFADVLVGAKGSGGQGRAYLYRGSRNGLVFPASATLAEPTPVSGSNFGGSLASAGDVNADGYADVLVGAQGPDAGTGQGRAYFYLGSSTGLATPTATLAEPGAINGNNFGGSLASAGDVNGDGYSDVLVGAPGALSSSQGRAYAYLGSSTGLATVPSTLTEPGAATGTSFGVSVAGAGDVDGDGYSDVMMGAPLATGQGRAYFWRGNQGVARAGALRLYDTDYTPISASNYGSAQFGIGLTARNPDGRIRARLVWEVVGPGTPFSGTPAITGSTASSGRGAWTSLPASGPASELRALVAKAGRASRVRARLEYASSPLPATPPANGVAGTASRVRYGPWTYVAGQQQGLSAGAATPLPVTLSAFTATLVDPAAVRLAWATATEKNSASFEVERSLDGERFTAIGTVAAAGSSATAHRYALLDANPPRHQATLYYRLRLVDLDGTFAYSPVRTVALAAQAGLALFPNPATGAATLSGAAPGTVVRVFDGLGREVTSATADATGTAALVLPAGLAGGVYVVRAGSKAVRLTVE</sequence>
<dbReference type="SMART" id="SM00191">
    <property type="entry name" value="Int_alpha"/>
    <property type="match status" value="14"/>
</dbReference>
<dbReference type="SUPFAM" id="SSF69318">
    <property type="entry name" value="Integrin alpha N-terminal domain"/>
    <property type="match status" value="5"/>
</dbReference>
<dbReference type="Pfam" id="PF13517">
    <property type="entry name" value="FG-GAP_3"/>
    <property type="match status" value="2"/>
</dbReference>
<keyword evidence="3" id="KW-0325">Glycoprotein</keyword>
<comment type="caution">
    <text evidence="4">The sequence shown here is derived from an EMBL/GenBank/DDBJ whole genome shotgun (WGS) entry which is preliminary data.</text>
</comment>
<evidence type="ECO:0000256" key="1">
    <source>
        <dbReference type="ARBA" id="ARBA00022729"/>
    </source>
</evidence>
<organism evidence="4 5">
    <name type="scientific">Hymenobacter ruricola</name>
    <dbReference type="NCBI Taxonomy" id="2791023"/>
    <lineage>
        <taxon>Bacteria</taxon>
        <taxon>Pseudomonadati</taxon>
        <taxon>Bacteroidota</taxon>
        <taxon>Cytophagia</taxon>
        <taxon>Cytophagales</taxon>
        <taxon>Hymenobacteraceae</taxon>
        <taxon>Hymenobacter</taxon>
    </lineage>
</organism>
<name>A0ABS0I8C3_9BACT</name>
<dbReference type="InterPro" id="IPR000413">
    <property type="entry name" value="Integrin_alpha"/>
</dbReference>
<dbReference type="PANTHER" id="PTHR23220:SF133">
    <property type="entry name" value="INTEGRIN ALPHA-PS2"/>
    <property type="match status" value="1"/>
</dbReference>
<dbReference type="PRINTS" id="PR01185">
    <property type="entry name" value="INTEGRINA"/>
</dbReference>
<dbReference type="Gene3D" id="2.130.10.130">
    <property type="entry name" value="Integrin alpha, N-terminal"/>
    <property type="match status" value="7"/>
</dbReference>
<keyword evidence="5" id="KW-1185">Reference proteome</keyword>
<evidence type="ECO:0000313" key="5">
    <source>
        <dbReference type="Proteomes" id="UP000618931"/>
    </source>
</evidence>
<dbReference type="PROSITE" id="PS51470">
    <property type="entry name" value="FG_GAP"/>
    <property type="match status" value="13"/>
</dbReference>
<accession>A0ABS0I8C3</accession>
<protein>
    <submittedName>
        <fullName evidence="4">FG-GAP repeat protein</fullName>
    </submittedName>
</protein>
<keyword evidence="2" id="KW-0677">Repeat</keyword>
<dbReference type="RefSeq" id="WP_196294656.1">
    <property type="nucleotide sequence ID" value="NZ_JADQDM010000013.1"/>
</dbReference>
<dbReference type="Pfam" id="PF01839">
    <property type="entry name" value="FG-GAP"/>
    <property type="match status" value="9"/>
</dbReference>
<dbReference type="InterPro" id="IPR013783">
    <property type="entry name" value="Ig-like_fold"/>
</dbReference>